<comment type="caution">
    <text evidence="2">The sequence shown here is derived from an EMBL/GenBank/DDBJ whole genome shotgun (WGS) entry which is preliminary data.</text>
</comment>
<reference evidence="2" key="1">
    <citation type="journal article" date="2014" name="Int. J. Syst. Evol. Microbiol.">
        <title>Complete genome sequence of Corynebacterium casei LMG S-19264T (=DSM 44701T), isolated from a smear-ripened cheese.</title>
        <authorList>
            <consortium name="US DOE Joint Genome Institute (JGI-PGF)"/>
            <person name="Walter F."/>
            <person name="Albersmeier A."/>
            <person name="Kalinowski J."/>
            <person name="Ruckert C."/>
        </authorList>
    </citation>
    <scope>NUCLEOTIDE SEQUENCE</scope>
    <source>
        <strain evidence="2">VKM Ac-1069</strain>
    </source>
</reference>
<feature type="transmembrane region" description="Helical" evidence="1">
    <location>
        <begin position="186"/>
        <end position="205"/>
    </location>
</feature>
<feature type="transmembrane region" description="Helical" evidence="1">
    <location>
        <begin position="149"/>
        <end position="166"/>
    </location>
</feature>
<dbReference type="AlphaFoldDB" id="A0A9W6LBS3"/>
<organism evidence="2 3">
    <name type="scientific">Pseudonocardia halophobica</name>
    <dbReference type="NCBI Taxonomy" id="29401"/>
    <lineage>
        <taxon>Bacteria</taxon>
        <taxon>Bacillati</taxon>
        <taxon>Actinomycetota</taxon>
        <taxon>Actinomycetes</taxon>
        <taxon>Pseudonocardiales</taxon>
        <taxon>Pseudonocardiaceae</taxon>
        <taxon>Pseudonocardia</taxon>
    </lineage>
</organism>
<evidence type="ECO:0000313" key="2">
    <source>
        <dbReference type="EMBL" id="GLL14139.1"/>
    </source>
</evidence>
<feature type="transmembrane region" description="Helical" evidence="1">
    <location>
        <begin position="72"/>
        <end position="92"/>
    </location>
</feature>
<evidence type="ECO:0000256" key="1">
    <source>
        <dbReference type="SAM" id="Phobius"/>
    </source>
</evidence>
<feature type="transmembrane region" description="Helical" evidence="1">
    <location>
        <begin position="112"/>
        <end position="137"/>
    </location>
</feature>
<keyword evidence="1" id="KW-1133">Transmembrane helix</keyword>
<dbReference type="EMBL" id="BSFQ01000028">
    <property type="protein sequence ID" value="GLL14139.1"/>
    <property type="molecule type" value="Genomic_DNA"/>
</dbReference>
<name>A0A9W6LBS3_9PSEU</name>
<keyword evidence="3" id="KW-1185">Reference proteome</keyword>
<dbReference type="Proteomes" id="UP001143463">
    <property type="component" value="Unassembled WGS sequence"/>
</dbReference>
<sequence length="210" mass="21220">MARYLLADAVRSQRVVLPVVLQVAVLAVLFGGDPGRLPEPWGASVLTLYPVAAWLALTVAHTEDPVQRGVTVAAAGGFGPVAAGTLLVALAGDGGLAVLSVVWPLVTTPYSASPAVVVAGLLAHLAAGATGTAVGLLCARPWIRRIGRSLLVGAVVVIATAVQPWLPPVGSAVHALERGAGPDAFVLPVLLALGVAVLVAWAGVVRARRE</sequence>
<proteinExistence type="predicted"/>
<keyword evidence="1" id="KW-0812">Transmembrane</keyword>
<reference evidence="2" key="2">
    <citation type="submission" date="2023-01" db="EMBL/GenBank/DDBJ databases">
        <authorList>
            <person name="Sun Q."/>
            <person name="Evtushenko L."/>
        </authorList>
    </citation>
    <scope>NUCLEOTIDE SEQUENCE</scope>
    <source>
        <strain evidence="2">VKM Ac-1069</strain>
    </source>
</reference>
<accession>A0A9W6LBS3</accession>
<protein>
    <submittedName>
        <fullName evidence="2">Uncharacterized protein</fullName>
    </submittedName>
</protein>
<evidence type="ECO:0000313" key="3">
    <source>
        <dbReference type="Proteomes" id="UP001143463"/>
    </source>
</evidence>
<feature type="transmembrane region" description="Helical" evidence="1">
    <location>
        <begin position="41"/>
        <end position="60"/>
    </location>
</feature>
<gene>
    <name evidence="2" type="ORF">GCM10017577_52850</name>
</gene>
<keyword evidence="1" id="KW-0472">Membrane</keyword>